<evidence type="ECO:0000313" key="2">
    <source>
        <dbReference type="Proteomes" id="UP001491088"/>
    </source>
</evidence>
<dbReference type="EMBL" id="CP150496">
    <property type="protein sequence ID" value="WYW56163.1"/>
    <property type="molecule type" value="Genomic_DNA"/>
</dbReference>
<dbReference type="Proteomes" id="UP001491088">
    <property type="component" value="Chromosome"/>
</dbReference>
<evidence type="ECO:0000313" key="1">
    <source>
        <dbReference type="EMBL" id="WYW56163.1"/>
    </source>
</evidence>
<proteinExistence type="predicted"/>
<organism evidence="1 2">
    <name type="scientific">Polaribacter marinaquae</name>
    <dbReference type="NCBI Taxonomy" id="1642819"/>
    <lineage>
        <taxon>Bacteria</taxon>
        <taxon>Pseudomonadati</taxon>
        <taxon>Bacteroidota</taxon>
        <taxon>Flavobacteriia</taxon>
        <taxon>Flavobacteriales</taxon>
        <taxon>Flavobacteriaceae</taxon>
    </lineage>
</organism>
<reference evidence="1 2" key="1">
    <citation type="submission" date="2024-03" db="EMBL/GenBank/DDBJ databases">
        <authorList>
            <person name="Cao K."/>
        </authorList>
    </citation>
    <scope>NUCLEOTIDE SEQUENCE [LARGE SCALE GENOMIC DNA]</scope>
    <source>
        <strain evidence="1 2">MCCC 1K00696</strain>
    </source>
</reference>
<dbReference type="InterPro" id="IPR011990">
    <property type="entry name" value="TPR-like_helical_dom_sf"/>
</dbReference>
<accession>A0ABZ2TTG9</accession>
<protein>
    <submittedName>
        <fullName evidence="1">Uncharacterized protein</fullName>
    </submittedName>
</protein>
<name>A0ABZ2TTG9_9FLAO</name>
<gene>
    <name evidence="1" type="ORF">WG950_02650</name>
</gene>
<dbReference type="Gene3D" id="1.25.40.10">
    <property type="entry name" value="Tetratricopeptide repeat domain"/>
    <property type="match status" value="1"/>
</dbReference>
<keyword evidence="2" id="KW-1185">Reference proteome</keyword>
<sequence length="498" mass="59452">MINLKEILETFTKENRQEFILYLEKKNKRKDAKNIALVRVLLSDNFSSTEISLKLYGKQNKVALNALRKRLFKSLIDFTANLSMKEENSIDIQLIKYILSARNFLKKGQIKIGYQILDKTENIAIEHQLFTILNEIYHTKIEYAHLNKTLNFDNLILNFNDNQKQLIIEDNINIACAKIRISLAEYQQKKSKEDIKTLIQNVLKEQNIIISDSLSFKSLYQIIQITSISSAQKFDYWNIEKFLVDTYAIIKHHTSKDKQLYYHIEVLYLIANVLFRSKKFTESKKYLALMYFYMNEKKQKYYSDFAPNYHLLLSLNYNYHNEQEKAIELLEPYITKKNINLVSQLDILLSLIVYYYQNNSLEKAKNLLATFYHTDNWYIDKAGIVWTIKKNLIEILLHIDLGNIDLVDSRFISFKRNYFKHLSEINQERVISYLKLIEIYYKKPEIATTIEFYNRVEKSFNWINRNNEDIFLMSFYAWLKAKMTKQNIYFVTLNLINN</sequence>
<dbReference type="RefSeq" id="WP_340934030.1">
    <property type="nucleotide sequence ID" value="NZ_CP150496.1"/>
</dbReference>